<feature type="domain" description="FAD-binding FR-type" evidence="1">
    <location>
        <begin position="23"/>
        <end position="153"/>
    </location>
</feature>
<dbReference type="SUPFAM" id="SSF63380">
    <property type="entry name" value="Riboflavin synthase domain-like"/>
    <property type="match status" value="1"/>
</dbReference>
<dbReference type="PROSITE" id="PS51384">
    <property type="entry name" value="FAD_FR"/>
    <property type="match status" value="1"/>
</dbReference>
<dbReference type="InterPro" id="IPR007037">
    <property type="entry name" value="SIP_rossman_dom"/>
</dbReference>
<dbReference type="PANTHER" id="PTHR30157:SF0">
    <property type="entry name" value="NADPH-DEPENDENT FERRIC-CHELATE REDUCTASE"/>
    <property type="match status" value="1"/>
</dbReference>
<dbReference type="InterPro" id="IPR013113">
    <property type="entry name" value="SIP_FAD-bd"/>
</dbReference>
<gene>
    <name evidence="2" type="ORF">Cph01nite_24700</name>
</gene>
<proteinExistence type="predicted"/>
<dbReference type="CDD" id="cd06193">
    <property type="entry name" value="siderophore_interacting"/>
    <property type="match status" value="1"/>
</dbReference>
<dbReference type="Gene3D" id="3.40.50.80">
    <property type="entry name" value="Nucleotide-binding domain of ferredoxin-NADP reductase (FNR) module"/>
    <property type="match status" value="1"/>
</dbReference>
<dbReference type="EMBL" id="BONP01000014">
    <property type="protein sequence ID" value="GIG40708.1"/>
    <property type="molecule type" value="Genomic_DNA"/>
</dbReference>
<evidence type="ECO:0000313" key="3">
    <source>
        <dbReference type="Proteomes" id="UP000614741"/>
    </source>
</evidence>
<dbReference type="InterPro" id="IPR017938">
    <property type="entry name" value="Riboflavin_synthase-like_b-brl"/>
</dbReference>
<name>A0ABQ4DMZ0_9CELL</name>
<dbReference type="InterPro" id="IPR039261">
    <property type="entry name" value="FNR_nucleotide-bd"/>
</dbReference>
<keyword evidence="3" id="KW-1185">Reference proteome</keyword>
<accession>A0ABQ4DMZ0</accession>
<dbReference type="InterPro" id="IPR039374">
    <property type="entry name" value="SIP_fam"/>
</dbReference>
<protein>
    <recommendedName>
        <fullName evidence="1">FAD-binding FR-type domain-containing protein</fullName>
    </recommendedName>
</protein>
<evidence type="ECO:0000313" key="2">
    <source>
        <dbReference type="EMBL" id="GIG40708.1"/>
    </source>
</evidence>
<organism evidence="2 3">
    <name type="scientific">Cellulomonas phragmiteti</name>
    <dbReference type="NCBI Taxonomy" id="478780"/>
    <lineage>
        <taxon>Bacteria</taxon>
        <taxon>Bacillati</taxon>
        <taxon>Actinomycetota</taxon>
        <taxon>Actinomycetes</taxon>
        <taxon>Micrococcales</taxon>
        <taxon>Cellulomonadaceae</taxon>
        <taxon>Cellulomonas</taxon>
    </lineage>
</organism>
<dbReference type="InterPro" id="IPR017927">
    <property type="entry name" value="FAD-bd_FR_type"/>
</dbReference>
<reference evidence="2 3" key="1">
    <citation type="submission" date="2021-01" db="EMBL/GenBank/DDBJ databases">
        <title>Whole genome shotgun sequence of Cellulomonas phragmiteti NBRC 110785.</title>
        <authorList>
            <person name="Komaki H."/>
            <person name="Tamura T."/>
        </authorList>
    </citation>
    <scope>NUCLEOTIDE SEQUENCE [LARGE SCALE GENOMIC DNA]</scope>
    <source>
        <strain evidence="2 3">NBRC 110785</strain>
    </source>
</reference>
<dbReference type="Pfam" id="PF04954">
    <property type="entry name" value="SIP"/>
    <property type="match status" value="1"/>
</dbReference>
<dbReference type="Gene3D" id="2.40.30.10">
    <property type="entry name" value="Translation factors"/>
    <property type="match status" value="1"/>
</dbReference>
<dbReference type="PANTHER" id="PTHR30157">
    <property type="entry name" value="FERRIC REDUCTASE, NADPH-DEPENDENT"/>
    <property type="match status" value="1"/>
</dbReference>
<sequence>MTEAPVTVDTATVETTAPPASPFRMFHVRVAALQRLCPSLLRVTFTGHDLDRFADNGFDQRIKFFLPVTGSPYTDLIDLERTGDWYGSWRALPDDRRHPMRTYTARGVRPHPRELDVDIVLHGDTGPASRWASTAQVGDELVVMGPNADHVGPHGGVDFVPPARTDRLLIAGDETALPAIAGIVERLPRDARGEVLIEMPWSDDRLDLDAPEGVHVHWLGRDGRAHGELLVPAVQAACARLLPGQAPVPDVDLEDVDVDAGMLWEVPIDYATGAPLAAEAHLYAWLAGEAGVIKTLRRHLVGECGVDRKAVAFMGYWRQGKCEAN</sequence>
<comment type="caution">
    <text evidence="2">The sequence shown here is derived from an EMBL/GenBank/DDBJ whole genome shotgun (WGS) entry which is preliminary data.</text>
</comment>
<evidence type="ECO:0000259" key="1">
    <source>
        <dbReference type="PROSITE" id="PS51384"/>
    </source>
</evidence>
<dbReference type="Pfam" id="PF08021">
    <property type="entry name" value="FAD_binding_9"/>
    <property type="match status" value="1"/>
</dbReference>
<dbReference type="Proteomes" id="UP000614741">
    <property type="component" value="Unassembled WGS sequence"/>
</dbReference>